<feature type="domain" description="Helicase C-terminal" evidence="13">
    <location>
        <begin position="1317"/>
        <end position="1468"/>
    </location>
</feature>
<feature type="domain" description="HSA" evidence="14">
    <location>
        <begin position="884"/>
        <end position="956"/>
    </location>
</feature>
<evidence type="ECO:0000313" key="17">
    <source>
        <dbReference type="Proteomes" id="UP000044602"/>
    </source>
</evidence>
<evidence type="ECO:0000259" key="13">
    <source>
        <dbReference type="PROSITE" id="PS51194"/>
    </source>
</evidence>
<dbReference type="PROSITE" id="PS51666">
    <property type="entry name" value="QLQ"/>
    <property type="match status" value="1"/>
</dbReference>
<dbReference type="GO" id="GO:0006338">
    <property type="term" value="P:chromatin remodeling"/>
    <property type="evidence" value="ECO:0007669"/>
    <property type="project" value="UniProtKB-ARBA"/>
</dbReference>
<feature type="compositionally biased region" description="Low complexity" evidence="10">
    <location>
        <begin position="2290"/>
        <end position="2305"/>
    </location>
</feature>
<dbReference type="SUPFAM" id="SSF52540">
    <property type="entry name" value="P-loop containing nucleoside triphosphate hydrolases"/>
    <property type="match status" value="5"/>
</dbReference>
<name>A0A0G4MT11_VERLO</name>
<dbReference type="CDD" id="cd18793">
    <property type="entry name" value="SF2_C_SNF"/>
    <property type="match status" value="2"/>
</dbReference>
<dbReference type="SMART" id="SM01314">
    <property type="entry name" value="SnAC"/>
    <property type="match status" value="2"/>
</dbReference>
<dbReference type="InterPro" id="IPR049730">
    <property type="entry name" value="SNF2/RAD54-like_C"/>
</dbReference>
<dbReference type="Gene3D" id="1.20.920.10">
    <property type="entry name" value="Bromodomain-like"/>
    <property type="match status" value="1"/>
</dbReference>
<sequence>MASVQVPPAVQHPGAGGMPTGPTQQQAQEVFMKLKAMKERGVPANDPDYIKAQQFLYNFQQQAQMRQKQQAWLAQQQQAQAQAKAANGAVNGAQPQTLQQPTPQPTQQGLSAGIGAPKGPTNATASSPSTQVAPSHFTTQQLALLRQQISVFKLLGKNQGVPEPMQQAIFAQRERRRVIAAEAVAATSQAPDAADVKGADGASGPGAAVKKPLKEPSFKTVRSPFEPDGPVPKPISYFNHMKGENRILLPAILPTGVDVDQLRRNREMSINNRIRDRYHELRKLPANFAHWDVNSGELTQPDDSARIKAIIEMKSLGLYKKQCLLRDRIGKSMMAYDNLAMTTNRSNYRRMKKMTVREARITEKLEKQQRDARESREKKRHVDFLQAVSQRRNEMMQTTNGQRNKSNRLGRLMNTQHTNIEKEEQKRIERTAKQRLQALKANDEEAYLKLLDQAKDTRITHLLRQTDGFLRQLAASVKSQQRKAAAGYDEEEEEEMPMEDDSEADSDEEEKAKKIDYYAVAHRVKEDVTEQANILVGGKLKEYQLKGLQWMLSLYNNNLNGILADEMGLGKTIQTISLVTYLIERKLQDGPYLVIVPLSTLTNWTLEFEKWAPSVTKIVYKGPPNARKQQQDKIRQGRFQVLLTTYEYIIKDRPILSKIKWFHMIIDEGHLFKLLGKNQGVPEPMQQAIFAQRERRRVIAAEAVAATSQALDAADAKGADGAAGKKPMKEPTFKTVLSPFEPEGPVPKPISYFNHMKGENRILLPAILPTGVDVDQLRRDREMSINNRIRDRYHELRKLPANFAHWNVNSGELTQPDDSARIKAIIEMKSLGLYKKQCLLRDRIGKSMMAYDNLAMTTNRSNYRRMKKMTVREARITEKLEKQQRDARESREKKRHVDFLQAVSQRRNEMMQTTNGQRNKSNRLARLMNTQHTNIEKEEQKRIERTAKQRLQALKANDEEAYLKLLDQAKDTRITHLLRQTDGFLRQLAASVKSQQRKAAAGYDEEEEEEMPMEDDSEADSDEEEKAKKIDYYAVAHRVKEDVTEQASILVGGKLKEYQLKGLQWMLSLYNNNLNGILADEMGLGKTIQTISLVTYLIERKLQDGPYLVIVPLSTLTNWTLEFEKWAPSVTKIVYKGPPNARKQQQDKIRQGRFQNNLTELWAMLNFVLPNIFKSVKTFDEWFNTPFANTGGQDKMDLTEEEQILVIRRLHKVLRPFLLRRLKKDVEKDLPDKTEKVIKCKFSALQTKLYKQMVTHNKIVVSDGQGGKTGARGLSNMIMQLRKLCNHPFVFGEVENVMNPLNISDDKLWRTAGKFELLDRILPKYKATGHRVLMFFQMTAIMDIMEDYLRYRNFQYMRLDGTTKSDERSDLLKDFNAPDSPYFMFLLSTRAGGLGLNLQTADTVIIYDSDWNPHQDLQAQDRAHRIGQKNEVRILRLISSNSVEEKILERARFKLDMDGKVIQAGRFDNKSTETDRDAMLRTLLESADLADSGDQEEMDDDELNMMLARNDDEVAVFQKMDEERRKDVTNIYVDGPHKKGKPRLLTDEELPDIYLGDGNPLTATIQQYYHTRFRLILTGTPLQNNLTELWAMLNFVLPNIFKSVKTFDEWFNTPFANTGGQDKMDLTEEEQILVIRRLHKVLRPFLLRRLKKDVEKDLPDKTEKVIKCKFSALQTKLYKQMVTHNKIVVSDGQGGKTGARGLSNMIMQLRKLCNHPFVFGEVENVMNPLNISDDKLWRTAGKFELLDRILPKYKATGHRVLMFFQMTAIMDIMEDYLRYRNFQYMRLDGTTKSDERSDLLKDFNAPDSPYFMFLLSTRAGGLGLNLQTADTVIIYDSDWNPHQDLQAQDRAHRIGQKNEVRILRLISSNSVEEKILERARFKLDMDGKVIQAGRFDNKSTETDRDAMLRTLLETADLADTGDQEEMDDDELNMMLARSDDEVAIFQKMDEERRKDVTNIYVDRPHKKGKPRLLTDEELPDIYLGDGNPVQEEEETVLGRGARERTKVKYDDGLTEEQWLMAVDDDDDSPEAAAARKQGRKDRREANRLKREAGVQVDDSPTASRASSEEIETPKKRGRKPVVKAVEKRKADDGDDEPPAKKRRGPTGRGKAVSSGANSVLAQQRGQLNKSLRSLFDGLMTLEVDDPEPVPPEDDESDPGKRIIIGPFLVLPPKRDFPDYYILITQPISMKQIETKIKKEKYNSLGDLKTDVDLMFSNCQTYNEEASLLYQDAQTLQNFFHDEMAKELEKHPGLKELEADTGSKEQSVAPSTGAATPQTSASGPTRIKLISSSSAAAAKESAPASANGGGSDAE</sequence>
<keyword evidence="3" id="KW-0378">Hydrolase</keyword>
<dbReference type="PRINTS" id="PR00503">
    <property type="entry name" value="BROMODOMAIN"/>
</dbReference>
<dbReference type="Gene3D" id="3.40.50.300">
    <property type="entry name" value="P-loop containing nucleotide triphosphate hydrolases"/>
    <property type="match status" value="2"/>
</dbReference>
<dbReference type="Proteomes" id="UP000044602">
    <property type="component" value="Unassembled WGS sequence"/>
</dbReference>
<evidence type="ECO:0000256" key="8">
    <source>
        <dbReference type="ARBA" id="ARBA00023242"/>
    </source>
</evidence>
<evidence type="ECO:0000256" key="5">
    <source>
        <dbReference type="ARBA" id="ARBA00023015"/>
    </source>
</evidence>
<dbReference type="GO" id="GO:0005634">
    <property type="term" value="C:nucleus"/>
    <property type="evidence" value="ECO:0007669"/>
    <property type="project" value="UniProtKB-SubCell"/>
</dbReference>
<feature type="region of interest" description="Disordered" evidence="10">
    <location>
        <begin position="1"/>
        <end position="24"/>
    </location>
</feature>
<dbReference type="STRING" id="100787.A0A0G4MT11"/>
<dbReference type="Gene3D" id="3.40.50.10810">
    <property type="entry name" value="Tandem AAA-ATPase domain"/>
    <property type="match status" value="4"/>
</dbReference>
<dbReference type="InterPro" id="IPR027417">
    <property type="entry name" value="P-loop_NTPase"/>
</dbReference>
<feature type="region of interest" description="Disordered" evidence="10">
    <location>
        <begin position="1978"/>
        <end position="1997"/>
    </location>
</feature>
<dbReference type="InterPro" id="IPR014978">
    <property type="entry name" value="Gln-Leu-Gln_QLQ"/>
</dbReference>
<dbReference type="SMART" id="SM00490">
    <property type="entry name" value="HELICc"/>
    <property type="match status" value="2"/>
</dbReference>
<dbReference type="Pfam" id="PF00176">
    <property type="entry name" value="SNF2-rel_dom"/>
    <property type="match status" value="4"/>
</dbReference>
<evidence type="ECO:0000256" key="6">
    <source>
        <dbReference type="ARBA" id="ARBA00023117"/>
    </source>
</evidence>
<evidence type="ECO:0000256" key="10">
    <source>
        <dbReference type="SAM" id="MobiDB-lite"/>
    </source>
</evidence>
<dbReference type="GO" id="GO:0006355">
    <property type="term" value="P:regulation of DNA-templated transcription"/>
    <property type="evidence" value="ECO:0007669"/>
    <property type="project" value="InterPro"/>
</dbReference>
<gene>
    <name evidence="16" type="ORF">BN1708_001414</name>
</gene>
<feature type="domain" description="QLQ" evidence="15">
    <location>
        <begin position="136"/>
        <end position="171"/>
    </location>
</feature>
<dbReference type="SUPFAM" id="SSF47370">
    <property type="entry name" value="Bromodomain"/>
    <property type="match status" value="1"/>
</dbReference>
<evidence type="ECO:0000256" key="9">
    <source>
        <dbReference type="PROSITE-ProRule" id="PRU00035"/>
    </source>
</evidence>
<dbReference type="GO" id="GO:0016787">
    <property type="term" value="F:hydrolase activity"/>
    <property type="evidence" value="ECO:0007669"/>
    <property type="project" value="UniProtKB-KW"/>
</dbReference>
<feature type="compositionally biased region" description="Polar residues" evidence="10">
    <location>
        <begin position="2263"/>
        <end position="2282"/>
    </location>
</feature>
<dbReference type="Pfam" id="PF07529">
    <property type="entry name" value="HSA"/>
    <property type="match status" value="2"/>
</dbReference>
<dbReference type="SMART" id="SM00573">
    <property type="entry name" value="HSA"/>
    <property type="match status" value="2"/>
</dbReference>
<feature type="domain" description="HSA" evidence="14">
    <location>
        <begin position="369"/>
        <end position="441"/>
    </location>
</feature>
<dbReference type="GO" id="GO:0042393">
    <property type="term" value="F:histone binding"/>
    <property type="evidence" value="ECO:0007669"/>
    <property type="project" value="InterPro"/>
</dbReference>
<feature type="region of interest" description="Disordered" evidence="10">
    <location>
        <begin position="2255"/>
        <end position="2313"/>
    </location>
</feature>
<feature type="compositionally biased region" description="Acidic residues" evidence="10">
    <location>
        <begin position="488"/>
        <end position="509"/>
    </location>
</feature>
<dbReference type="InterPro" id="IPR029295">
    <property type="entry name" value="SnAC"/>
</dbReference>
<dbReference type="Pfam" id="PF00271">
    <property type="entry name" value="Helicase_C"/>
    <property type="match status" value="2"/>
</dbReference>
<evidence type="ECO:0000256" key="7">
    <source>
        <dbReference type="ARBA" id="ARBA00023163"/>
    </source>
</evidence>
<keyword evidence="4" id="KW-0067">ATP-binding</keyword>
<accession>A0A0G4MT11</accession>
<feature type="compositionally biased region" description="Basic and acidic residues" evidence="10">
    <location>
        <begin position="2041"/>
        <end position="2052"/>
    </location>
</feature>
<evidence type="ECO:0000259" key="11">
    <source>
        <dbReference type="PROSITE" id="PS50014"/>
    </source>
</evidence>
<reference evidence="16 17" key="1">
    <citation type="submission" date="2015-05" db="EMBL/GenBank/DDBJ databases">
        <authorList>
            <person name="Wang D.B."/>
            <person name="Wang M."/>
        </authorList>
    </citation>
    <scope>NUCLEOTIDE SEQUENCE [LARGE SCALE GENOMIC DNA]</scope>
    <source>
        <strain evidence="16">VL1</strain>
    </source>
</reference>
<dbReference type="SMART" id="SM00951">
    <property type="entry name" value="QLQ"/>
    <property type="match status" value="1"/>
</dbReference>
<dbReference type="Pfam" id="PF14619">
    <property type="entry name" value="SnAC"/>
    <property type="match status" value="1"/>
</dbReference>
<dbReference type="FunFam" id="3.40.50.300:FF:000843">
    <property type="entry name" value="Chromatin structure-remodeling complex subunit snf21"/>
    <property type="match status" value="2"/>
</dbReference>
<evidence type="ECO:0000256" key="4">
    <source>
        <dbReference type="ARBA" id="ARBA00022840"/>
    </source>
</evidence>
<dbReference type="InterPro" id="IPR036427">
    <property type="entry name" value="Bromodomain-like_sf"/>
</dbReference>
<proteinExistence type="predicted"/>
<feature type="domain" description="Helicase ATP-binding" evidence="12">
    <location>
        <begin position="1067"/>
        <end position="1155"/>
    </location>
</feature>
<dbReference type="PROSITE" id="PS50014">
    <property type="entry name" value="BROMODOMAIN_2"/>
    <property type="match status" value="1"/>
</dbReference>
<feature type="compositionally biased region" description="Acidic residues" evidence="10">
    <location>
        <begin position="1003"/>
        <end position="1024"/>
    </location>
</feature>
<feature type="compositionally biased region" description="Polar residues" evidence="10">
    <location>
        <begin position="121"/>
        <end position="134"/>
    </location>
</feature>
<dbReference type="GO" id="GO:0005524">
    <property type="term" value="F:ATP binding"/>
    <property type="evidence" value="ECO:0007669"/>
    <property type="project" value="InterPro"/>
</dbReference>
<feature type="domain" description="Helicase C-terminal" evidence="13">
    <location>
        <begin position="1745"/>
        <end position="1896"/>
    </location>
</feature>
<dbReference type="Pfam" id="PF00439">
    <property type="entry name" value="Bromodomain"/>
    <property type="match status" value="1"/>
</dbReference>
<dbReference type="SMART" id="SM00297">
    <property type="entry name" value="BROMO"/>
    <property type="match status" value="1"/>
</dbReference>
<dbReference type="InterPro" id="IPR000330">
    <property type="entry name" value="SNF2_N"/>
</dbReference>
<comment type="subcellular location">
    <subcellularLocation>
        <location evidence="1">Nucleus</location>
    </subcellularLocation>
</comment>
<keyword evidence="6 9" id="KW-0103">Bromodomain</keyword>
<dbReference type="EMBL" id="CVQH01024749">
    <property type="protein sequence ID" value="CRK37378.1"/>
    <property type="molecule type" value="Genomic_DNA"/>
</dbReference>
<feature type="region of interest" description="Disordered" evidence="10">
    <location>
        <begin position="996"/>
        <end position="1025"/>
    </location>
</feature>
<evidence type="ECO:0000259" key="12">
    <source>
        <dbReference type="PROSITE" id="PS51192"/>
    </source>
</evidence>
<feature type="domain" description="Helicase ATP-binding" evidence="12">
    <location>
        <begin position="552"/>
        <end position="676"/>
    </location>
</feature>
<feature type="compositionally biased region" description="Low complexity" evidence="10">
    <location>
        <begin position="85"/>
        <end position="108"/>
    </location>
</feature>
<feature type="domain" description="Bromo" evidence="11">
    <location>
        <begin position="2159"/>
        <end position="2229"/>
    </location>
</feature>
<feature type="region of interest" description="Disordered" evidence="10">
    <location>
        <begin position="2020"/>
        <end position="2119"/>
    </location>
</feature>
<dbReference type="PROSITE" id="PS51194">
    <property type="entry name" value="HELICASE_CTER"/>
    <property type="match status" value="2"/>
</dbReference>
<dbReference type="Gene3D" id="1.20.5.170">
    <property type="match status" value="2"/>
</dbReference>
<dbReference type="Pfam" id="PF08880">
    <property type="entry name" value="QLQ"/>
    <property type="match status" value="1"/>
</dbReference>
<dbReference type="SMART" id="SM00487">
    <property type="entry name" value="DEXDc"/>
    <property type="match status" value="2"/>
</dbReference>
<feature type="region of interest" description="Disordered" evidence="10">
    <location>
        <begin position="85"/>
        <end position="134"/>
    </location>
</feature>
<evidence type="ECO:0000256" key="3">
    <source>
        <dbReference type="ARBA" id="ARBA00022801"/>
    </source>
</evidence>
<organism evidence="16 17">
    <name type="scientific">Verticillium longisporum</name>
    <name type="common">Verticillium dahliae var. longisporum</name>
    <dbReference type="NCBI Taxonomy" id="100787"/>
    <lineage>
        <taxon>Eukaryota</taxon>
        <taxon>Fungi</taxon>
        <taxon>Dikarya</taxon>
        <taxon>Ascomycota</taxon>
        <taxon>Pezizomycotina</taxon>
        <taxon>Sordariomycetes</taxon>
        <taxon>Hypocreomycetidae</taxon>
        <taxon>Glomerellales</taxon>
        <taxon>Plectosphaerellaceae</taxon>
        <taxon>Verticillium</taxon>
    </lineage>
</organism>
<dbReference type="InterPro" id="IPR014001">
    <property type="entry name" value="Helicase_ATP-bd"/>
</dbReference>
<evidence type="ECO:0000313" key="16">
    <source>
        <dbReference type="EMBL" id="CRK37378.1"/>
    </source>
</evidence>
<dbReference type="PANTHER" id="PTHR10799">
    <property type="entry name" value="SNF2/RAD54 HELICASE FAMILY"/>
    <property type="match status" value="1"/>
</dbReference>
<keyword evidence="8" id="KW-0539">Nucleus</keyword>
<protein>
    <submittedName>
        <fullName evidence="16">Uncharacterized protein</fullName>
    </submittedName>
</protein>
<evidence type="ECO:0000256" key="1">
    <source>
        <dbReference type="ARBA" id="ARBA00004123"/>
    </source>
</evidence>
<keyword evidence="17" id="KW-1185">Reference proteome</keyword>
<feature type="region of interest" description="Disordered" evidence="10">
    <location>
        <begin position="481"/>
        <end position="510"/>
    </location>
</feature>
<evidence type="ECO:0000259" key="14">
    <source>
        <dbReference type="PROSITE" id="PS51204"/>
    </source>
</evidence>
<evidence type="ECO:0000256" key="2">
    <source>
        <dbReference type="ARBA" id="ARBA00022741"/>
    </source>
</evidence>
<dbReference type="PROSITE" id="PS51204">
    <property type="entry name" value="HSA"/>
    <property type="match status" value="2"/>
</dbReference>
<keyword evidence="5" id="KW-0805">Transcription regulation</keyword>
<dbReference type="InterPro" id="IPR014012">
    <property type="entry name" value="HSA_dom"/>
</dbReference>
<keyword evidence="2" id="KW-0547">Nucleotide-binding</keyword>
<dbReference type="InterPro" id="IPR001650">
    <property type="entry name" value="Helicase_C-like"/>
</dbReference>
<feature type="region of interest" description="Disordered" evidence="10">
    <location>
        <begin position="191"/>
        <end position="226"/>
    </location>
</feature>
<dbReference type="InterPro" id="IPR038718">
    <property type="entry name" value="SNF2-like_sf"/>
</dbReference>
<dbReference type="InterPro" id="IPR001487">
    <property type="entry name" value="Bromodomain"/>
</dbReference>
<keyword evidence="7" id="KW-0804">Transcription</keyword>
<evidence type="ECO:0000259" key="15">
    <source>
        <dbReference type="PROSITE" id="PS51666"/>
    </source>
</evidence>
<dbReference type="PROSITE" id="PS51192">
    <property type="entry name" value="HELICASE_ATP_BIND_1"/>
    <property type="match status" value="2"/>
</dbReference>